<organism evidence="2 3">
    <name type="scientific">Bacteroides thetaiotaomicron</name>
    <dbReference type="NCBI Taxonomy" id="818"/>
    <lineage>
        <taxon>Bacteria</taxon>
        <taxon>Pseudomonadati</taxon>
        <taxon>Bacteroidota</taxon>
        <taxon>Bacteroidia</taxon>
        <taxon>Bacteroidales</taxon>
        <taxon>Bacteroidaceae</taxon>
        <taxon>Bacteroides</taxon>
    </lineage>
</organism>
<comment type="caution">
    <text evidence="2">The sequence shown here is derived from an EMBL/GenBank/DDBJ whole genome shotgun (WGS) entry which is preliminary data.</text>
</comment>
<dbReference type="AlphaFoldDB" id="A0A7J5JA25"/>
<keyword evidence="1" id="KW-0732">Signal</keyword>
<sequence>MKKTVICLLLFGIGLTVSAQEKAETVSMRYETQNDMPLFYQKLKESLTYPMAWRNSSIRNFEKWREGARKVLLDCMQPAPPVAAFDKEVIDTEQRNGYRAEKILFSVSEYSRVPAYLLVP</sequence>
<feature type="chain" id="PRO_5029610099" evidence="1">
    <location>
        <begin position="20"/>
        <end position="120"/>
    </location>
</feature>
<evidence type="ECO:0000313" key="3">
    <source>
        <dbReference type="Proteomes" id="UP000460317"/>
    </source>
</evidence>
<evidence type="ECO:0000256" key="1">
    <source>
        <dbReference type="SAM" id="SignalP"/>
    </source>
</evidence>
<dbReference type="EMBL" id="WCSB01000279">
    <property type="protein sequence ID" value="KAB4443108.1"/>
    <property type="molecule type" value="Genomic_DNA"/>
</dbReference>
<accession>A0A7J5JA25</accession>
<feature type="non-terminal residue" evidence="2">
    <location>
        <position position="120"/>
    </location>
</feature>
<feature type="signal peptide" evidence="1">
    <location>
        <begin position="1"/>
        <end position="19"/>
    </location>
</feature>
<name>A0A7J5JA25_BACT4</name>
<proteinExistence type="predicted"/>
<evidence type="ECO:0000313" key="2">
    <source>
        <dbReference type="EMBL" id="KAB4443108.1"/>
    </source>
</evidence>
<protein>
    <submittedName>
        <fullName evidence="2">Uncharacterized protein</fullName>
    </submittedName>
</protein>
<dbReference type="Gene3D" id="3.40.50.1820">
    <property type="entry name" value="alpha/beta hydrolase"/>
    <property type="match status" value="1"/>
</dbReference>
<dbReference type="Proteomes" id="UP000460317">
    <property type="component" value="Unassembled WGS sequence"/>
</dbReference>
<reference evidence="2 3" key="1">
    <citation type="journal article" date="2019" name="Nat. Med.">
        <title>A library of human gut bacterial isolates paired with longitudinal multiomics data enables mechanistic microbiome research.</title>
        <authorList>
            <person name="Poyet M."/>
            <person name="Groussin M."/>
            <person name="Gibbons S.M."/>
            <person name="Avila-Pacheco J."/>
            <person name="Jiang X."/>
            <person name="Kearney S.M."/>
            <person name="Perrotta A.R."/>
            <person name="Berdy B."/>
            <person name="Zhao S."/>
            <person name="Lieberman T.D."/>
            <person name="Swanson P.K."/>
            <person name="Smith M."/>
            <person name="Roesemann S."/>
            <person name="Alexander J.E."/>
            <person name="Rich S.A."/>
            <person name="Livny J."/>
            <person name="Vlamakis H."/>
            <person name="Clish C."/>
            <person name="Bullock K."/>
            <person name="Deik A."/>
            <person name="Scott J."/>
            <person name="Pierce K.A."/>
            <person name="Xavier R.J."/>
            <person name="Alm E.J."/>
        </authorList>
    </citation>
    <scope>NUCLEOTIDE SEQUENCE [LARGE SCALE GENOMIC DNA]</scope>
    <source>
        <strain evidence="2 3">BIOML-A165</strain>
    </source>
</reference>
<gene>
    <name evidence="2" type="ORF">GAN93_27235</name>
</gene>
<dbReference type="InterPro" id="IPR029058">
    <property type="entry name" value="AB_hydrolase_fold"/>
</dbReference>